<reference evidence="1 2" key="1">
    <citation type="journal article" date="2013" name="PLoS ONE">
        <title>Comparative Genomic Characterization of Three Streptococcus parauberis Strains in Fish Pathogen, as Assessed by Wide-Genome Analyses.</title>
        <authorList>
            <person name="Nho S.W."/>
            <person name="Hikima J."/>
            <person name="Park S.B."/>
            <person name="Jang H.B."/>
            <person name="Cha I.S."/>
            <person name="Yasuike M."/>
            <person name="Nakamura Y."/>
            <person name="Fujiwara A."/>
            <person name="Sano M."/>
            <person name="Kanai K."/>
            <person name="Kondo H."/>
            <person name="Hirono I."/>
            <person name="Takeyama H."/>
            <person name="Aoki T."/>
            <person name="Jung T.S."/>
        </authorList>
    </citation>
    <scope>NUCLEOTIDE SEQUENCE [LARGE SCALE GENOMIC DNA]</scope>
    <source>
        <strain evidence="1 2">KRS-02083</strain>
    </source>
</reference>
<accession>A0ABN0IS82</accession>
<dbReference type="Proteomes" id="UP000011769">
    <property type="component" value="Unassembled WGS sequence"/>
</dbReference>
<dbReference type="EMBL" id="ALYM01000003">
    <property type="protein sequence ID" value="EMG25765.1"/>
    <property type="molecule type" value="Genomic_DNA"/>
</dbReference>
<gene>
    <name evidence="1" type="ORF">SPJ1_1176</name>
</gene>
<evidence type="ECO:0000313" key="2">
    <source>
        <dbReference type="Proteomes" id="UP000011769"/>
    </source>
</evidence>
<comment type="caution">
    <text evidence="1">The sequence shown here is derived from an EMBL/GenBank/DDBJ whole genome shotgun (WGS) entry which is preliminary data.</text>
</comment>
<keyword evidence="2" id="KW-1185">Reference proteome</keyword>
<sequence length="57" mass="6750">MDKEVVAVSKEADKYFVVLEDETRIRVDSKEYQKVKKKLSRNIILFLKVNEESDCIE</sequence>
<organism evidence="1 2">
    <name type="scientific">Streptococcus parauberis KRS-02083</name>
    <dbReference type="NCBI Taxonomy" id="1207545"/>
    <lineage>
        <taxon>Bacteria</taxon>
        <taxon>Bacillati</taxon>
        <taxon>Bacillota</taxon>
        <taxon>Bacilli</taxon>
        <taxon>Lactobacillales</taxon>
        <taxon>Streptococcaceae</taxon>
        <taxon>Streptococcus</taxon>
    </lineage>
</organism>
<proteinExistence type="predicted"/>
<name>A0ABN0IS82_9STRE</name>
<protein>
    <submittedName>
        <fullName evidence="1">Uncharacterized protein</fullName>
    </submittedName>
</protein>
<evidence type="ECO:0000313" key="1">
    <source>
        <dbReference type="EMBL" id="EMG25765.1"/>
    </source>
</evidence>